<sequence length="505" mass="53547">MKGTENLFRRFLSLVSAKVIATGIAVLSTPVIVRLLGPSGYGDYAVLLSIFSLYMIPISGTITEGVQKFVGEGRNRDGWTEAVVRFYFLIGVGVVLVGALILLVVTLAGLPGRLFAPAFDRYVLLLVPFVIVSQIRAFGTHTVLGFGFEHLSGPLSVLKKFGTVAVGIALVLAGHGVAGMLVGHVVANLLVAVLAVTIVLRQLSLRTLLSPPALPYRKLMSFNVVNVGLVLLGMSLYHVDLVMLRALTDSQTTGFYKAALAMAEYLWFVPIVVQQLLLHSTSALWADDEVDAISELSSRVTRQILLLVVLLAVGLATLAPRVMRLYYGAPFVVATQPLLILLPGTIAFAAARPLKAIAQGSGQVLILLAAIGAAATVNIVMNAILIPRYGMVGAAVATSVGYSSMLAFTLLAAHRIGFNPLADFRPGRIILTAAVTAVPVLSLDYVIESNLLALTVVPPVGALVYTVTAVATGALDPAEIRPVLDRLPDPIDDLLTRGLEYVARS</sequence>
<evidence type="ECO:0000256" key="3">
    <source>
        <dbReference type="ARBA" id="ARBA00022692"/>
    </source>
</evidence>
<feature type="transmembrane region" description="Helical" evidence="6">
    <location>
        <begin position="86"/>
        <end position="110"/>
    </location>
</feature>
<dbReference type="Pfam" id="PF13440">
    <property type="entry name" value="Polysacc_synt_3"/>
    <property type="match status" value="1"/>
</dbReference>
<evidence type="ECO:0000256" key="4">
    <source>
        <dbReference type="ARBA" id="ARBA00022989"/>
    </source>
</evidence>
<feature type="transmembrane region" description="Helical" evidence="6">
    <location>
        <begin position="157"/>
        <end position="175"/>
    </location>
</feature>
<feature type="transmembrane region" description="Helical" evidence="6">
    <location>
        <begin position="429"/>
        <end position="447"/>
    </location>
</feature>
<evidence type="ECO:0000256" key="5">
    <source>
        <dbReference type="ARBA" id="ARBA00023136"/>
    </source>
</evidence>
<evidence type="ECO:0000256" key="6">
    <source>
        <dbReference type="SAM" id="Phobius"/>
    </source>
</evidence>
<evidence type="ECO:0000313" key="8">
    <source>
        <dbReference type="Proteomes" id="UP000186165"/>
    </source>
</evidence>
<feature type="transmembrane region" description="Helical" evidence="6">
    <location>
        <begin position="363"/>
        <end position="386"/>
    </location>
</feature>
<dbReference type="InterPro" id="IPR050833">
    <property type="entry name" value="Poly_Biosynth_Transport"/>
</dbReference>
<dbReference type="EMBL" id="CP016804">
    <property type="protein sequence ID" value="APE95097.1"/>
    <property type="molecule type" value="Genomic_DNA"/>
</dbReference>
<evidence type="ECO:0000313" key="7">
    <source>
        <dbReference type="EMBL" id="APE95097.1"/>
    </source>
</evidence>
<comment type="subcellular location">
    <subcellularLocation>
        <location evidence="1">Cell membrane</location>
        <topology evidence="1">Multi-pass membrane protein</topology>
    </subcellularLocation>
</comment>
<feature type="transmembrane region" description="Helical" evidence="6">
    <location>
        <begin position="44"/>
        <end position="66"/>
    </location>
</feature>
<reference evidence="8" key="1">
    <citation type="submission" date="2016-08" db="EMBL/GenBank/DDBJ databases">
        <title>Discovery of first anaerobic lithoheterotrophic haloarchae widely represented in hypersaline habitats.</title>
        <authorList>
            <person name="Sorokin D.Y."/>
            <person name="Kublanov I.V."/>
            <person name="Roman P."/>
            <person name="Sinninghe Damste J.S."/>
            <person name="Golyshin P.N."/>
            <person name="Rojo D."/>
            <person name="Ciordia S."/>
            <person name="Mena Md.C."/>
            <person name="Ferrer M."/>
            <person name="Smedile F."/>
            <person name="Messina E."/>
            <person name="La Cono V."/>
            <person name="Yakimov M.M."/>
        </authorList>
    </citation>
    <scope>NUCLEOTIDE SEQUENCE [LARGE SCALE GENOMIC DNA]</scope>
    <source>
        <strain evidence="8">HSR6</strain>
    </source>
</reference>
<feature type="transmembrane region" description="Helical" evidence="6">
    <location>
        <begin position="329"/>
        <end position="351"/>
    </location>
</feature>
<feature type="transmembrane region" description="Helical" evidence="6">
    <location>
        <begin position="304"/>
        <end position="323"/>
    </location>
</feature>
<protein>
    <submittedName>
        <fullName evidence="7">Polysaccharide biosynthesis protein</fullName>
    </submittedName>
</protein>
<feature type="transmembrane region" description="Helical" evidence="6">
    <location>
        <begin position="181"/>
        <end position="200"/>
    </location>
</feature>
<keyword evidence="8" id="KW-1185">Reference proteome</keyword>
<feature type="transmembrane region" description="Helical" evidence="6">
    <location>
        <begin position="392"/>
        <end position="417"/>
    </location>
</feature>
<gene>
    <name evidence="7" type="ORF">HSR6_0637</name>
</gene>
<keyword evidence="2" id="KW-1003">Cell membrane</keyword>
<organism evidence="7 8">
    <name type="scientific">Halodesulfurarchaeum formicicum</name>
    <dbReference type="NCBI Taxonomy" id="1873524"/>
    <lineage>
        <taxon>Archaea</taxon>
        <taxon>Methanobacteriati</taxon>
        <taxon>Methanobacteriota</taxon>
        <taxon>Stenosarchaea group</taxon>
        <taxon>Halobacteria</taxon>
        <taxon>Halobacteriales</taxon>
        <taxon>Halobacteriaceae</taxon>
        <taxon>Halodesulfurarchaeum</taxon>
    </lineage>
</organism>
<accession>A0A1J1ABY9</accession>
<feature type="transmembrane region" description="Helical" evidence="6">
    <location>
        <begin position="259"/>
        <end position="278"/>
    </location>
</feature>
<dbReference type="OrthoDB" id="19148at2157"/>
<dbReference type="AlphaFoldDB" id="A0A1J1ABY9"/>
<feature type="transmembrane region" description="Helical" evidence="6">
    <location>
        <begin position="220"/>
        <end position="239"/>
    </location>
</feature>
<keyword evidence="5 6" id="KW-0472">Membrane</keyword>
<dbReference type="GeneID" id="30417160"/>
<feature type="transmembrane region" description="Helical" evidence="6">
    <location>
        <begin position="12"/>
        <end position="32"/>
    </location>
</feature>
<evidence type="ECO:0000256" key="2">
    <source>
        <dbReference type="ARBA" id="ARBA00022475"/>
    </source>
</evidence>
<keyword evidence="4 6" id="KW-1133">Transmembrane helix</keyword>
<dbReference type="PANTHER" id="PTHR30250">
    <property type="entry name" value="PST FAMILY PREDICTED COLANIC ACID TRANSPORTER"/>
    <property type="match status" value="1"/>
</dbReference>
<dbReference type="Proteomes" id="UP000186165">
    <property type="component" value="Chromosome"/>
</dbReference>
<feature type="transmembrane region" description="Helical" evidence="6">
    <location>
        <begin position="453"/>
        <end position="475"/>
    </location>
</feature>
<proteinExistence type="predicted"/>
<evidence type="ECO:0000256" key="1">
    <source>
        <dbReference type="ARBA" id="ARBA00004651"/>
    </source>
</evidence>
<dbReference type="PANTHER" id="PTHR30250:SF11">
    <property type="entry name" value="O-ANTIGEN TRANSPORTER-RELATED"/>
    <property type="match status" value="1"/>
</dbReference>
<dbReference type="GO" id="GO:0005886">
    <property type="term" value="C:plasma membrane"/>
    <property type="evidence" value="ECO:0007669"/>
    <property type="project" value="UniProtKB-SubCell"/>
</dbReference>
<name>A0A1J1ABY9_9EURY</name>
<dbReference type="KEGG" id="hhsr:HSR6_0637"/>
<dbReference type="RefSeq" id="WP_071932787.1">
    <property type="nucleotide sequence ID" value="NZ_CP016804.1"/>
</dbReference>
<keyword evidence="3 6" id="KW-0812">Transmembrane</keyword>